<dbReference type="GO" id="GO:0005737">
    <property type="term" value="C:cytoplasm"/>
    <property type="evidence" value="ECO:0007669"/>
    <property type="project" value="UniProtKB-SubCell"/>
</dbReference>
<dbReference type="PANTHER" id="PTHR10887:SF341">
    <property type="entry name" value="NFX1-TYPE ZINC FINGER-CONTAINING PROTEIN 1"/>
    <property type="match status" value="1"/>
</dbReference>
<dbReference type="InterPro" id="IPR045055">
    <property type="entry name" value="DNA2/NAM7-like"/>
</dbReference>
<dbReference type="Pfam" id="PF20173">
    <property type="entry name" value="ZnF_RZ-type"/>
    <property type="match status" value="1"/>
</dbReference>
<dbReference type="HOGENOM" id="CLU_001066_0_1_1"/>
<dbReference type="InterPro" id="IPR047187">
    <property type="entry name" value="SF1_C_Upf1"/>
</dbReference>
<dbReference type="STRING" id="45351.A7T022"/>
<evidence type="ECO:0000259" key="8">
    <source>
        <dbReference type="PROSITE" id="PS51981"/>
    </source>
</evidence>
<dbReference type="SMART" id="SM00438">
    <property type="entry name" value="ZnF_NFX"/>
    <property type="match status" value="5"/>
</dbReference>
<dbReference type="eggNOG" id="KOG1807">
    <property type="taxonomic scope" value="Eukaryota"/>
</dbReference>
<dbReference type="InterPro" id="IPR027417">
    <property type="entry name" value="P-loop_NTPase"/>
</dbReference>
<dbReference type="FunFam" id="3.40.50.300:FF:004105">
    <property type="entry name" value="Predicted protein"/>
    <property type="match status" value="1"/>
</dbReference>
<dbReference type="GO" id="GO:0002376">
    <property type="term" value="P:immune system process"/>
    <property type="evidence" value="ECO:0007669"/>
    <property type="project" value="UniProtKB-KW"/>
</dbReference>
<dbReference type="CDD" id="cd17936">
    <property type="entry name" value="EEXXEc_NFX1"/>
    <property type="match status" value="1"/>
</dbReference>
<dbReference type="InterPro" id="IPR041679">
    <property type="entry name" value="DNA2/NAM7-like_C"/>
</dbReference>
<dbReference type="PROSITE" id="PS51981">
    <property type="entry name" value="ZF_RZ"/>
    <property type="match status" value="1"/>
</dbReference>
<gene>
    <name evidence="9" type="ORF">NEMVEDRAFT_v1g139805</name>
</gene>
<dbReference type="FunFam" id="3.40.50.300:FF:003185">
    <property type="entry name" value="Zinc finger, NFX1-type-containing 1, gene 2"/>
    <property type="match status" value="1"/>
</dbReference>
<dbReference type="InterPro" id="IPR000967">
    <property type="entry name" value="Znf_NFX1"/>
</dbReference>
<dbReference type="CDD" id="cd06008">
    <property type="entry name" value="NF-X1-zinc-finger"/>
    <property type="match status" value="3"/>
</dbReference>
<keyword evidence="7" id="KW-0391">Immunity</keyword>
<keyword evidence="5" id="KW-0863">Zinc-finger</keyword>
<dbReference type="FunFam" id="3.40.50.300:FF:000742">
    <property type="entry name" value="NFX1-type zinc finger-containing protein 1"/>
    <property type="match status" value="1"/>
</dbReference>
<feature type="domain" description="RZ-type" evidence="8">
    <location>
        <begin position="1670"/>
        <end position="1741"/>
    </location>
</feature>
<comment type="subcellular location">
    <subcellularLocation>
        <location evidence="1">Cytoplasm</location>
    </subcellularLocation>
</comment>
<dbReference type="Pfam" id="PF25396">
    <property type="entry name" value="ZNFX1"/>
    <property type="match status" value="1"/>
</dbReference>
<accession>A7T022</accession>
<dbReference type="GO" id="GO:0004386">
    <property type="term" value="F:helicase activity"/>
    <property type="evidence" value="ECO:0007669"/>
    <property type="project" value="InterPro"/>
</dbReference>
<keyword evidence="2" id="KW-0963">Cytoplasm</keyword>
<dbReference type="Pfam" id="PF13086">
    <property type="entry name" value="AAA_11"/>
    <property type="match status" value="2"/>
</dbReference>
<feature type="non-terminal residue" evidence="9">
    <location>
        <position position="1"/>
    </location>
</feature>
<dbReference type="InterPro" id="IPR041677">
    <property type="entry name" value="DNA2/NAM7_AAA_11"/>
</dbReference>
<keyword evidence="4" id="KW-0677">Repeat</keyword>
<evidence type="ECO:0000313" key="10">
    <source>
        <dbReference type="Proteomes" id="UP000001593"/>
    </source>
</evidence>
<dbReference type="SUPFAM" id="SSF52540">
    <property type="entry name" value="P-loop containing nucleoside triphosphate hydrolases"/>
    <property type="match status" value="1"/>
</dbReference>
<dbReference type="InterPro" id="IPR057373">
    <property type="entry name" value="ZNFX1"/>
</dbReference>
<dbReference type="Proteomes" id="UP000001593">
    <property type="component" value="Unassembled WGS sequence"/>
</dbReference>
<dbReference type="Pfam" id="PF13087">
    <property type="entry name" value="AAA_12"/>
    <property type="match status" value="1"/>
</dbReference>
<dbReference type="GO" id="GO:0008270">
    <property type="term" value="F:zinc ion binding"/>
    <property type="evidence" value="ECO:0007669"/>
    <property type="project" value="UniProtKB-KW"/>
</dbReference>
<dbReference type="EMBL" id="DS469994">
    <property type="protein sequence ID" value="EDO30690.1"/>
    <property type="molecule type" value="Genomic_DNA"/>
</dbReference>
<sequence length="1761" mass="203216">KLGYNALSRMLSVEPDNIVIDLTSERVTSATEELLEAKEMRDDLFLLVLKVLSRACKSAARSSLLILLNLVQKSRFLTVHLSAYLNSHWGKSHMEWEGVLEALQNTVVLFSEMLIRLPSCYVYLPIPSLQKCTSILVASGKIQNNGIEAAVEELVMLMREKSEELRRNADLHRGNRRGAPPEDFRQISVIPTQDDICRKDTPFLRKNKATGGFSSPEHYLDVQFRLMREDFIRPLRQGIQDLLLQWDAKKKNLQDIRVYHNARLLFPVFSEKGISYKVSFDVSSLKRVNWKNSKRLIYGSLLCLSKDNFESFILATVENRDDIELEEGLIDISFHNHAAHGINLTDDLYEMVETTAYFESYRHVLEGLKEIDPQSMPFQRYIVRCESEVDAPAYLRNRMMEKITYDFAPILDKSVTPLAAKACYESATLENIRIVILDTNSWPNAHALNLDKSQLRAVQTALTKEFAVIQGPPGTGKTYIGLKVRALFHHIQNHQAEVRHRPILVVCFTNHALDQFLEGIQEFHPENIVRVGGRCKSEVLSKCNLKEIRRDLGKGEISHLIRRRYWEVKEKQDMVRKIVDSATENVRRCTEELIHEDELVKHGQISTRQKESIRKDHMSSSVSAMPYWLEVMPLLAQERNSYHQDVGWCYSFADIDEANDEAEDFSYEADAMMEARKIDDDDDDDDYDYEARRKRLKNQRLIEIKVADTSEWKTVRGKNSRKRHDGAVRKRMNSNDVMTQKEAEAMEEADLWAIPLDERWRLYRYWISNLRRQYKETVIMHQDEYVEVSQRLNEARRIEDISILRKAAVIGMTTTGAAKYREVLQEIKPRIIIVEEAAEVLEAHIVTALSPGCQHLILIGDHEQLRPNPTVYKLAKDYHLDISLFERVVNNKMHLECLRKQHRMRPEISQMLQHIYPDLENHESVLNFDNIKGVSTNIFFIDHQEREEFIEEGRSRSNIHEAKFVAALCRYLILQGYERSKITVLTMYTGQLLQLKKEMPKDFFNGVRVSAVDNFQGEENDIILLSLVRSNDDGNIGFLRISNRVCVALSRARKGFYCIGNMGLMEEKEELWKKILDDLRQKKKVGQNLVLACQNHPKTLIHASKDSDFKAAPEGGCMVPCATRLECGHVCEKVCHPGDPDHVEYECRKPCPKKLCDLGHDCPRRCFQKCEPCKVLVAKVIPKCQHEQQIPCHVEPEKFKCQEPCPKTLKCGHQCAAKCGDDCTKECMVMIERTLPCGHKHTLKCHVDPTTVKCRTPCNAKLKCLHTCAGNCNSCLQQRVHEQCKSKCDRTLFCGHSCQEPCTKNCPPCQKQCENKCEHSKCKNRCGEPCVPCAEPCAWECRHYKCNKLCGEMCDRPRCDKPCPYKKKCKHPCIGLCGEKCPKKCRICDKDEVTAILFGNEDEQGARFIQLEDCPHIVEVKAMDEWMDKVEDTTFVQLKKCPICTVPIRNTRRYGNIVKRVLRDFETIKGKVALSLREIQPEVRRLGEELRNVCRLSGDHPSFLDTDWNKKLENNLKTSKLTVNQLNVFENQINFLRRLLELACSTSKAFRADSLNRLQSGKTLKKVESALKEQVRPLERHIIADRSWISEQELEDIDEEIRRLELWLSRKILKHQLEKRRKSLLTEDKACIYLIYKALKSGERIDRKDFMDRLDELRKQYLPDVFYESVTNDEKREIVKAVGLAKGHWYKCPNGHFYCIGECGGATQESNCPECGSRIGGTGHRLLEDNSLAPEMDGAQYSAYGDMANMNNFDLDRIDMD</sequence>
<evidence type="ECO:0000256" key="2">
    <source>
        <dbReference type="ARBA" id="ARBA00022490"/>
    </source>
</evidence>
<evidence type="ECO:0000256" key="5">
    <source>
        <dbReference type="ARBA" id="ARBA00022771"/>
    </source>
</evidence>
<dbReference type="InParanoid" id="A7T022"/>
<name>A7T022_NEMVE</name>
<evidence type="ECO:0000256" key="4">
    <source>
        <dbReference type="ARBA" id="ARBA00022737"/>
    </source>
</evidence>
<dbReference type="Gene3D" id="3.40.50.300">
    <property type="entry name" value="P-loop containing nucleotide triphosphate hydrolases"/>
    <property type="match status" value="3"/>
</dbReference>
<dbReference type="GO" id="GO:0031048">
    <property type="term" value="P:regulatory ncRNA-mediated heterochromatin formation"/>
    <property type="evidence" value="ECO:0000318"/>
    <property type="project" value="GO_Central"/>
</dbReference>
<organism evidence="9 10">
    <name type="scientific">Nematostella vectensis</name>
    <name type="common">Starlet sea anemone</name>
    <dbReference type="NCBI Taxonomy" id="45351"/>
    <lineage>
        <taxon>Eukaryota</taxon>
        <taxon>Metazoa</taxon>
        <taxon>Cnidaria</taxon>
        <taxon>Anthozoa</taxon>
        <taxon>Hexacorallia</taxon>
        <taxon>Actiniaria</taxon>
        <taxon>Edwardsiidae</taxon>
        <taxon>Nematostella</taxon>
    </lineage>
</organism>
<keyword evidence="3" id="KW-0479">Metal-binding</keyword>
<protein>
    <recommendedName>
        <fullName evidence="8">RZ-type domain-containing protein</fullName>
    </recommendedName>
</protein>
<proteinExistence type="predicted"/>
<dbReference type="GO" id="GO:0003723">
    <property type="term" value="F:RNA binding"/>
    <property type="evidence" value="ECO:0000318"/>
    <property type="project" value="GO_Central"/>
</dbReference>
<evidence type="ECO:0000256" key="3">
    <source>
        <dbReference type="ARBA" id="ARBA00022723"/>
    </source>
</evidence>
<keyword evidence="10" id="KW-1185">Reference proteome</keyword>
<evidence type="ECO:0000313" key="9">
    <source>
        <dbReference type="EMBL" id="EDO30690.1"/>
    </source>
</evidence>
<dbReference type="OMA" id="APCQEPC"/>
<evidence type="ECO:0000256" key="7">
    <source>
        <dbReference type="ARBA" id="ARBA00022859"/>
    </source>
</evidence>
<reference evidence="9 10" key="1">
    <citation type="journal article" date="2007" name="Science">
        <title>Sea anemone genome reveals ancestral eumetazoan gene repertoire and genomic organization.</title>
        <authorList>
            <person name="Putnam N.H."/>
            <person name="Srivastava M."/>
            <person name="Hellsten U."/>
            <person name="Dirks B."/>
            <person name="Chapman J."/>
            <person name="Salamov A."/>
            <person name="Terry A."/>
            <person name="Shapiro H."/>
            <person name="Lindquist E."/>
            <person name="Kapitonov V.V."/>
            <person name="Jurka J."/>
            <person name="Genikhovich G."/>
            <person name="Grigoriev I.V."/>
            <person name="Lucas S.M."/>
            <person name="Steele R.E."/>
            <person name="Finnerty J.R."/>
            <person name="Technau U."/>
            <person name="Martindale M.Q."/>
            <person name="Rokhsar D.S."/>
        </authorList>
    </citation>
    <scope>NUCLEOTIDE SEQUENCE [LARGE SCALE GENOMIC DNA]</scope>
    <source>
        <strain evidence="10">CH2 X CH6</strain>
    </source>
</reference>
<dbReference type="InterPro" id="IPR046439">
    <property type="entry name" value="ZF_RZ_dom"/>
</dbReference>
<evidence type="ECO:0000256" key="6">
    <source>
        <dbReference type="ARBA" id="ARBA00022833"/>
    </source>
</evidence>
<evidence type="ECO:0000256" key="1">
    <source>
        <dbReference type="ARBA" id="ARBA00004496"/>
    </source>
</evidence>
<dbReference type="PhylomeDB" id="A7T022"/>
<dbReference type="PANTHER" id="PTHR10887">
    <property type="entry name" value="DNA2/NAM7 HELICASE FAMILY"/>
    <property type="match status" value="1"/>
</dbReference>
<dbReference type="GO" id="GO:0031380">
    <property type="term" value="C:nuclear RNA-directed RNA polymerase complex"/>
    <property type="evidence" value="ECO:0000318"/>
    <property type="project" value="GO_Central"/>
</dbReference>
<dbReference type="CDD" id="cd18808">
    <property type="entry name" value="SF1_C_Upf1"/>
    <property type="match status" value="1"/>
</dbReference>
<keyword evidence="6" id="KW-0862">Zinc</keyword>